<keyword evidence="1" id="KW-0472">Membrane</keyword>
<dbReference type="EMBL" id="CP115965">
    <property type="protein sequence ID" value="WZW99031.1"/>
    <property type="molecule type" value="Genomic_DNA"/>
</dbReference>
<evidence type="ECO:0000313" key="2">
    <source>
        <dbReference type="EMBL" id="WZW99031.1"/>
    </source>
</evidence>
<evidence type="ECO:0000313" key="3">
    <source>
        <dbReference type="Proteomes" id="UP001434337"/>
    </source>
</evidence>
<protein>
    <recommendedName>
        <fullName evidence="4">Flp pilus-assembly TadG-like N-terminal domain-containing protein</fullName>
    </recommendedName>
</protein>
<evidence type="ECO:0008006" key="4">
    <source>
        <dbReference type="Google" id="ProtNLM"/>
    </source>
</evidence>
<dbReference type="NCBIfam" id="TIGR03816">
    <property type="entry name" value="tadE_like_DECH"/>
    <property type="match status" value="1"/>
</dbReference>
<gene>
    <name evidence="2" type="ORF">PCC79_02130</name>
</gene>
<dbReference type="RefSeq" id="WP_232549106.1">
    <property type="nucleotide sequence ID" value="NZ_CP115965.1"/>
</dbReference>
<proteinExistence type="predicted"/>
<evidence type="ECO:0000256" key="1">
    <source>
        <dbReference type="SAM" id="Phobius"/>
    </source>
</evidence>
<feature type="transmembrane region" description="Helical" evidence="1">
    <location>
        <begin position="12"/>
        <end position="40"/>
    </location>
</feature>
<keyword evidence="1" id="KW-0812">Transmembrane</keyword>
<sequence>MTGPGARDERGAGTLLVALAGAALCLVLAAAVLAAAFAYARSRVEGAADLAALAGGRSQAMGREACPAAEESARANGARITGCTVTGDEVEFVVEVSTALPVAWGPWDAQVQGRAWAGVVTGAPE</sequence>
<accession>A0ABZ3C8Y3</accession>
<keyword evidence="1" id="KW-1133">Transmembrane helix</keyword>
<reference evidence="2 3" key="1">
    <citation type="journal article" date="2023" name="Environ Microbiome">
        <title>A coral-associated actinobacterium mitigates coral bleaching under heat stress.</title>
        <authorList>
            <person name="Li J."/>
            <person name="Zou Y."/>
            <person name="Li Q."/>
            <person name="Zhang J."/>
            <person name="Bourne D.G."/>
            <person name="Lyu Y."/>
            <person name="Liu C."/>
            <person name="Zhang S."/>
        </authorList>
    </citation>
    <scope>NUCLEOTIDE SEQUENCE [LARGE SCALE GENOMIC DNA]</scope>
    <source>
        <strain evidence="2 3">SCSIO 13291</strain>
    </source>
</reference>
<name>A0ABZ3C8Y3_9ACTN</name>
<organism evidence="2 3">
    <name type="scientific">Propioniciclava soli</name>
    <dbReference type="NCBI Taxonomy" id="2775081"/>
    <lineage>
        <taxon>Bacteria</taxon>
        <taxon>Bacillati</taxon>
        <taxon>Actinomycetota</taxon>
        <taxon>Actinomycetes</taxon>
        <taxon>Propionibacteriales</taxon>
        <taxon>Propionibacteriaceae</taxon>
        <taxon>Propioniciclava</taxon>
    </lineage>
</organism>
<dbReference type="Proteomes" id="UP001434337">
    <property type="component" value="Chromosome"/>
</dbReference>
<keyword evidence="3" id="KW-1185">Reference proteome</keyword>
<dbReference type="InterPro" id="IPR021202">
    <property type="entry name" value="Rv3654c-like"/>
</dbReference>